<accession>A0A4R5U3I7</accession>
<dbReference type="NCBIfam" id="NF001311">
    <property type="entry name" value="PRK00258.1-3"/>
    <property type="match status" value="1"/>
</dbReference>
<dbReference type="EMBL" id="SMTK01000001">
    <property type="protein sequence ID" value="TDK28271.1"/>
    <property type="molecule type" value="Genomic_DNA"/>
</dbReference>
<gene>
    <name evidence="4" type="ORF">E2F48_01650</name>
</gene>
<dbReference type="Gene3D" id="3.40.50.10860">
    <property type="entry name" value="Leucine Dehydrogenase, chain A, domain 1"/>
    <property type="match status" value="1"/>
</dbReference>
<sequence>MGAGPAGGAGRAAVIGHPIAHSKSPLLHAAAYAGLGLDWSYTAEDVAPEGLAAFVRSLRADDRWRGLSVTMPHKAAVAALTDANTALVETLGVLNTVTFSGGPGRRVLTGHNTDVAGIAGALAHAGASTPRNCVLLGGGGTAAAAVAGLAGLGADRVRVYVRQPERAAGLAATGAALGLAVEVLPWDGAPAGVRGADVVVSTLPPRAADSLAAALPADGRYAEGPAGVLLDVAYDPWPSVLSAAWARAGGVVVHGLEMLLYQAIEQVRLFSPDAGPLPRAVINRMCEAIGVPLR</sequence>
<dbReference type="InterPro" id="IPR022893">
    <property type="entry name" value="Shikimate_DH_fam"/>
</dbReference>
<keyword evidence="4" id="KW-0560">Oxidoreductase</keyword>
<dbReference type="Pfam" id="PF08501">
    <property type="entry name" value="Shikimate_dh_N"/>
    <property type="match status" value="1"/>
</dbReference>
<feature type="domain" description="Shikimate dehydrogenase substrate binding N-terminal" evidence="3">
    <location>
        <begin position="14"/>
        <end position="97"/>
    </location>
</feature>
<dbReference type="GO" id="GO:0004764">
    <property type="term" value="F:shikimate 3-dehydrogenase (NADP+) activity"/>
    <property type="evidence" value="ECO:0007669"/>
    <property type="project" value="UniProtKB-EC"/>
</dbReference>
<comment type="caution">
    <text evidence="4">The sequence shown here is derived from an EMBL/GenBank/DDBJ whole genome shotgun (WGS) entry which is preliminary data.</text>
</comment>
<comment type="pathway">
    <text evidence="1">Metabolic intermediate biosynthesis; chorismate biosynthesis; chorismate from D-erythrose 4-phosphate and phosphoenolpyruvate: step 4/7.</text>
</comment>
<reference evidence="4 5" key="1">
    <citation type="submission" date="2019-03" db="EMBL/GenBank/DDBJ databases">
        <title>Arthrobacter sp. nov., an bacterium isolated from biocrust in Mu Us Desert.</title>
        <authorList>
            <person name="Lixiong L."/>
        </authorList>
    </citation>
    <scope>NUCLEOTIDE SEQUENCE [LARGE SCALE GENOMIC DNA]</scope>
    <source>
        <strain evidence="4 5">SLN-3</strain>
    </source>
</reference>
<dbReference type="EC" id="1.1.1.25" evidence="4"/>
<dbReference type="GO" id="GO:0050661">
    <property type="term" value="F:NADP binding"/>
    <property type="evidence" value="ECO:0007669"/>
    <property type="project" value="TreeGrafter"/>
</dbReference>
<dbReference type="Proteomes" id="UP000295411">
    <property type="component" value="Unassembled WGS sequence"/>
</dbReference>
<dbReference type="GO" id="GO:0009423">
    <property type="term" value="P:chorismate biosynthetic process"/>
    <property type="evidence" value="ECO:0007669"/>
    <property type="project" value="TreeGrafter"/>
</dbReference>
<dbReference type="GO" id="GO:0009073">
    <property type="term" value="P:aromatic amino acid family biosynthetic process"/>
    <property type="evidence" value="ECO:0007669"/>
    <property type="project" value="UniProtKB-KW"/>
</dbReference>
<dbReference type="PANTHER" id="PTHR21089:SF1">
    <property type="entry name" value="BIFUNCTIONAL 3-DEHYDROQUINATE DEHYDRATASE_SHIKIMATE DEHYDROGENASE, CHLOROPLASTIC"/>
    <property type="match status" value="1"/>
</dbReference>
<evidence type="ECO:0000313" key="4">
    <source>
        <dbReference type="EMBL" id="TDK28271.1"/>
    </source>
</evidence>
<keyword evidence="5" id="KW-1185">Reference proteome</keyword>
<dbReference type="AlphaFoldDB" id="A0A4R5U3I7"/>
<protein>
    <submittedName>
        <fullName evidence="4">Shikimate dehydrogenase</fullName>
        <ecNumber evidence="4">1.1.1.25</ecNumber>
    </submittedName>
</protein>
<dbReference type="GO" id="GO:0019632">
    <property type="term" value="P:shikimate metabolic process"/>
    <property type="evidence" value="ECO:0007669"/>
    <property type="project" value="TreeGrafter"/>
</dbReference>
<evidence type="ECO:0000256" key="2">
    <source>
        <dbReference type="ARBA" id="ARBA00023141"/>
    </source>
</evidence>
<dbReference type="OrthoDB" id="9776868at2"/>
<dbReference type="SUPFAM" id="SSF53223">
    <property type="entry name" value="Aminoacid dehydrogenase-like, N-terminal domain"/>
    <property type="match status" value="1"/>
</dbReference>
<dbReference type="InterPro" id="IPR046346">
    <property type="entry name" value="Aminoacid_DH-like_N_sf"/>
</dbReference>
<dbReference type="SUPFAM" id="SSF51735">
    <property type="entry name" value="NAD(P)-binding Rossmann-fold domains"/>
    <property type="match status" value="1"/>
</dbReference>
<dbReference type="GO" id="GO:0005829">
    <property type="term" value="C:cytosol"/>
    <property type="evidence" value="ECO:0007669"/>
    <property type="project" value="TreeGrafter"/>
</dbReference>
<evidence type="ECO:0000259" key="3">
    <source>
        <dbReference type="Pfam" id="PF08501"/>
    </source>
</evidence>
<dbReference type="PANTHER" id="PTHR21089">
    <property type="entry name" value="SHIKIMATE DEHYDROGENASE"/>
    <property type="match status" value="1"/>
</dbReference>
<keyword evidence="2" id="KW-0028">Amino-acid biosynthesis</keyword>
<dbReference type="InterPro" id="IPR013708">
    <property type="entry name" value="Shikimate_DH-bd_N"/>
</dbReference>
<dbReference type="InterPro" id="IPR036291">
    <property type="entry name" value="NAD(P)-bd_dom_sf"/>
</dbReference>
<organism evidence="4 5">
    <name type="scientific">Arthrobacter crusticola</name>
    <dbReference type="NCBI Taxonomy" id="2547960"/>
    <lineage>
        <taxon>Bacteria</taxon>
        <taxon>Bacillati</taxon>
        <taxon>Actinomycetota</taxon>
        <taxon>Actinomycetes</taxon>
        <taxon>Micrococcales</taxon>
        <taxon>Micrococcaceae</taxon>
        <taxon>Arthrobacter</taxon>
    </lineage>
</organism>
<dbReference type="Gene3D" id="3.40.50.720">
    <property type="entry name" value="NAD(P)-binding Rossmann-like Domain"/>
    <property type="match status" value="1"/>
</dbReference>
<name>A0A4R5U3I7_9MICC</name>
<evidence type="ECO:0000256" key="1">
    <source>
        <dbReference type="ARBA" id="ARBA00004871"/>
    </source>
</evidence>
<keyword evidence="2" id="KW-0057">Aromatic amino acid biosynthesis</keyword>
<proteinExistence type="predicted"/>
<evidence type="ECO:0000313" key="5">
    <source>
        <dbReference type="Proteomes" id="UP000295411"/>
    </source>
</evidence>